<dbReference type="GO" id="GO:0006782">
    <property type="term" value="P:protoporphyrinogen IX biosynthetic process"/>
    <property type="evidence" value="ECO:0007669"/>
    <property type="project" value="UniProtKB-UniRule"/>
</dbReference>
<protein>
    <recommendedName>
        <fullName evidence="4">Probable porphobilinogen deaminase</fullName>
        <shortName evidence="4">PBG</shortName>
        <ecNumber evidence="4">2.5.1.61</ecNumber>
    </recommendedName>
    <alternativeName>
        <fullName evidence="4">Hydroxymethylbilane synthase</fullName>
        <shortName evidence="4">HMBS</shortName>
    </alternativeName>
    <alternativeName>
        <fullName evidence="4">Pre-uroporphyrinogen synthase</fullName>
    </alternativeName>
</protein>
<dbReference type="HAMAP" id="MF_00260">
    <property type="entry name" value="Porphobil_deam"/>
    <property type="match status" value="1"/>
</dbReference>
<feature type="domain" description="Porphobilinogen deaminase C-terminal" evidence="6">
    <location>
        <begin position="226"/>
        <end position="304"/>
    </location>
</feature>
<comment type="pathway">
    <text evidence="4">Porphyrin-containing compound metabolism; protoporphyrin-IX biosynthesis; coproporphyrinogen-III from 5-aminolevulinate: step 2/4.</text>
</comment>
<comment type="cofactor">
    <cofactor evidence="4">
        <name>dipyrromethane</name>
        <dbReference type="ChEBI" id="CHEBI:60342"/>
    </cofactor>
    <text evidence="4">Binds 1 dipyrromethane group covalently.</text>
</comment>
<dbReference type="InterPro" id="IPR022417">
    <property type="entry name" value="Porphobilin_deaminase_N"/>
</dbReference>
<dbReference type="Gene3D" id="3.40.190.10">
    <property type="entry name" value="Periplasmic binding protein-like II"/>
    <property type="match status" value="2"/>
</dbReference>
<evidence type="ECO:0000256" key="3">
    <source>
        <dbReference type="ARBA" id="ARBA00023244"/>
    </source>
</evidence>
<dbReference type="SUPFAM" id="SSF54782">
    <property type="entry name" value="Porphobilinogen deaminase (hydroxymethylbilane synthase), C-terminal domain"/>
    <property type="match status" value="1"/>
</dbReference>
<dbReference type="InParanoid" id="D7DRN4"/>
<dbReference type="KEGG" id="mvo:Mvol_0134"/>
<evidence type="ECO:0000313" key="8">
    <source>
        <dbReference type="Proteomes" id="UP000007722"/>
    </source>
</evidence>
<comment type="function">
    <text evidence="4">Tetrapolymerization of the monopyrrole PBG into the hydroxymethylbilane pre-uroporphyrinogen in several discrete steps.</text>
</comment>
<dbReference type="FunCoup" id="D7DRN4">
    <property type="interactions" value="247"/>
</dbReference>
<feature type="modified residue" description="S-(dipyrrolylmethanemethyl)cysteine" evidence="4">
    <location>
        <position position="242"/>
    </location>
</feature>
<comment type="catalytic activity">
    <reaction evidence="4">
        <text>4 porphobilinogen + H2O = hydroxymethylbilane + 4 NH4(+)</text>
        <dbReference type="Rhea" id="RHEA:13185"/>
        <dbReference type="ChEBI" id="CHEBI:15377"/>
        <dbReference type="ChEBI" id="CHEBI:28938"/>
        <dbReference type="ChEBI" id="CHEBI:57845"/>
        <dbReference type="ChEBI" id="CHEBI:58126"/>
        <dbReference type="EC" id="2.5.1.61"/>
    </reaction>
</comment>
<dbReference type="EC" id="2.5.1.61" evidence="4"/>
<dbReference type="Pfam" id="PF03900">
    <property type="entry name" value="Porphobil_deamC"/>
    <property type="match status" value="1"/>
</dbReference>
<dbReference type="Pfam" id="PF01379">
    <property type="entry name" value="Porphobil_deam"/>
    <property type="match status" value="1"/>
</dbReference>
<dbReference type="InterPro" id="IPR000860">
    <property type="entry name" value="HemC"/>
</dbReference>
<dbReference type="NCBIfam" id="TIGR00212">
    <property type="entry name" value="hemC"/>
    <property type="match status" value="1"/>
</dbReference>
<evidence type="ECO:0000256" key="4">
    <source>
        <dbReference type="HAMAP-Rule" id="MF_00260"/>
    </source>
</evidence>
<name>D7DRN4_METV3</name>
<comment type="similarity">
    <text evidence="1 4">Belongs to the HMBS family.</text>
</comment>
<dbReference type="PANTHER" id="PTHR11557:SF0">
    <property type="entry name" value="PORPHOBILINOGEN DEAMINASE"/>
    <property type="match status" value="1"/>
</dbReference>
<dbReference type="GO" id="GO:0005737">
    <property type="term" value="C:cytoplasm"/>
    <property type="evidence" value="ECO:0007669"/>
    <property type="project" value="UniProtKB-UniRule"/>
</dbReference>
<sequence length="316" mass="35521">MTLTIRIGTRGSKLAMVQTNYVNEILNKEIQTNKDIDTEIIKIKTVGDKDQNKKLVDLGLGVFTKEIDKSMLLNETDIAVHSLKDVPTLWSDELIIKAVPPRESYNDLLIWKKNRKLNVFQDDIVVGTSSIRRAAFLEIRYPNLDVKLLRGNVQTRLKKLDDEEYDAIIMAEAGLNRLNINLEDYNYEVLNMLPAPAQGAIGIATRKADEEINEIVELLDDKKTHLEVLAERNALKEYGGGCQAPFGALAVYDEEENVLSLTCDLVFEANGKNVLVSKEGFVYCDIDDFEKAADLGKNLGKLLKSYENEVLGINNE</sequence>
<feature type="domain" description="Porphobilinogen deaminase N-terminal" evidence="5">
    <location>
        <begin position="5"/>
        <end position="213"/>
    </location>
</feature>
<evidence type="ECO:0000256" key="1">
    <source>
        <dbReference type="ARBA" id="ARBA00005638"/>
    </source>
</evidence>
<dbReference type="eggNOG" id="arCOG04299">
    <property type="taxonomic scope" value="Archaea"/>
</dbReference>
<dbReference type="GO" id="GO:0004418">
    <property type="term" value="F:hydroxymethylbilane synthase activity"/>
    <property type="evidence" value="ECO:0007669"/>
    <property type="project" value="UniProtKB-UniRule"/>
</dbReference>
<evidence type="ECO:0000259" key="6">
    <source>
        <dbReference type="Pfam" id="PF03900"/>
    </source>
</evidence>
<dbReference type="PANTHER" id="PTHR11557">
    <property type="entry name" value="PORPHOBILINOGEN DEAMINASE"/>
    <property type="match status" value="1"/>
</dbReference>
<keyword evidence="3 4" id="KW-0627">Porphyrin biosynthesis</keyword>
<comment type="miscellaneous">
    <text evidence="4">The porphobilinogen subunits are added to the dipyrromethane group.</text>
</comment>
<organism evidence="7 8">
    <name type="scientific">Methanococcus voltae (strain ATCC BAA-1334 / A3)</name>
    <dbReference type="NCBI Taxonomy" id="456320"/>
    <lineage>
        <taxon>Archaea</taxon>
        <taxon>Methanobacteriati</taxon>
        <taxon>Methanobacteriota</taxon>
        <taxon>Methanomada group</taxon>
        <taxon>Methanococci</taxon>
        <taxon>Methanococcales</taxon>
        <taxon>Methanococcaceae</taxon>
        <taxon>Methanococcus</taxon>
    </lineage>
</organism>
<dbReference type="HOGENOM" id="CLU_019704_1_0_2"/>
<evidence type="ECO:0000259" key="5">
    <source>
        <dbReference type="Pfam" id="PF01379"/>
    </source>
</evidence>
<dbReference type="SUPFAM" id="SSF53850">
    <property type="entry name" value="Periplasmic binding protein-like II"/>
    <property type="match status" value="1"/>
</dbReference>
<dbReference type="InterPro" id="IPR036803">
    <property type="entry name" value="Porphobilinogen_deaminase_C_sf"/>
</dbReference>
<dbReference type="CDD" id="cd13647">
    <property type="entry name" value="PBP2_PBGD_2"/>
    <property type="match status" value="1"/>
</dbReference>
<reference evidence="7 8" key="1">
    <citation type="submission" date="2010-05" db="EMBL/GenBank/DDBJ databases">
        <title>Complete sequence of Methanococcus voltae A3.</title>
        <authorList>
            <consortium name="US DOE Joint Genome Institute"/>
            <person name="Lucas S."/>
            <person name="Copeland A."/>
            <person name="Lapidus A."/>
            <person name="Cheng J.-F."/>
            <person name="Bruce D."/>
            <person name="Goodwin L."/>
            <person name="Pitluck S."/>
            <person name="Lowry S."/>
            <person name="Clum A."/>
            <person name="Land M."/>
            <person name="Hauser L."/>
            <person name="Kyrpides N."/>
            <person name="Mikhailova N."/>
            <person name="Whitman W.B."/>
            <person name="Woyke T."/>
        </authorList>
    </citation>
    <scope>NUCLEOTIDE SEQUENCE [LARGE SCALE GENOMIC DNA]</scope>
    <source>
        <strain evidence="8">ATCC BAA-1334 / A3</strain>
    </source>
</reference>
<gene>
    <name evidence="4" type="primary">hemC</name>
    <name evidence="7" type="ordered locus">Mvol_0134</name>
</gene>
<evidence type="ECO:0000313" key="7">
    <source>
        <dbReference type="EMBL" id="ADI35794.1"/>
    </source>
</evidence>
<dbReference type="EMBL" id="CP002057">
    <property type="protein sequence ID" value="ADI35794.1"/>
    <property type="molecule type" value="Genomic_DNA"/>
</dbReference>
<dbReference type="PIRSF" id="PIRSF001438">
    <property type="entry name" value="4pyrrol_synth_OHMeBilane_synth"/>
    <property type="match status" value="1"/>
</dbReference>
<dbReference type="AlphaFoldDB" id="D7DRN4"/>
<dbReference type="FunFam" id="3.40.190.10:FF:000005">
    <property type="entry name" value="Porphobilinogen deaminase"/>
    <property type="match status" value="1"/>
</dbReference>
<dbReference type="Gene3D" id="3.30.160.40">
    <property type="entry name" value="Porphobilinogen deaminase, C-terminal domain"/>
    <property type="match status" value="1"/>
</dbReference>
<proteinExistence type="inferred from homology"/>
<evidence type="ECO:0000256" key="2">
    <source>
        <dbReference type="ARBA" id="ARBA00022679"/>
    </source>
</evidence>
<accession>D7DRN4</accession>
<keyword evidence="2 4" id="KW-0808">Transferase</keyword>
<dbReference type="PRINTS" id="PR00151">
    <property type="entry name" value="PORPHBDMNASE"/>
</dbReference>
<dbReference type="STRING" id="456320.Mvol_0134"/>
<dbReference type="Proteomes" id="UP000007722">
    <property type="component" value="Chromosome"/>
</dbReference>
<keyword evidence="8" id="KW-1185">Reference proteome</keyword>
<dbReference type="UniPathway" id="UPA00251">
    <property type="reaction ID" value="UER00319"/>
</dbReference>
<dbReference type="InterPro" id="IPR022418">
    <property type="entry name" value="Porphobilinogen_deaminase_C"/>
</dbReference>